<evidence type="ECO:0000256" key="16">
    <source>
        <dbReference type="ARBA" id="ARBA00023306"/>
    </source>
</evidence>
<evidence type="ECO:0000256" key="13">
    <source>
        <dbReference type="ARBA" id="ARBA00022960"/>
    </source>
</evidence>
<evidence type="ECO:0000256" key="18">
    <source>
        <dbReference type="ARBA" id="ARBA00031026"/>
    </source>
</evidence>
<evidence type="ECO:0000256" key="7">
    <source>
        <dbReference type="ARBA" id="ARBA00015188"/>
    </source>
</evidence>
<dbReference type="Pfam" id="PF01565">
    <property type="entry name" value="FAD_binding_4"/>
    <property type="match status" value="1"/>
</dbReference>
<evidence type="ECO:0000256" key="3">
    <source>
        <dbReference type="ARBA" id="ARBA00004496"/>
    </source>
</evidence>
<dbReference type="InterPro" id="IPR003170">
    <property type="entry name" value="MurB"/>
</dbReference>
<dbReference type="SUPFAM" id="SSF56194">
    <property type="entry name" value="Uridine diphospho-N-Acetylenolpyruvylglucosamine reductase, MurB, C-terminal domain"/>
    <property type="match status" value="1"/>
</dbReference>
<dbReference type="EC" id="1.3.1.98" evidence="6 20"/>
<dbReference type="Gene3D" id="3.30.43.10">
    <property type="entry name" value="Uridine Diphospho-n-acetylenolpyruvylglucosamine Reductase, domain 2"/>
    <property type="match status" value="1"/>
</dbReference>
<evidence type="ECO:0000313" key="22">
    <source>
        <dbReference type="EMBL" id="PBK04365.1"/>
    </source>
</evidence>
<organism evidence="22 23">
    <name type="scientific">Pseudomonas abyssi</name>
    <dbReference type="NCBI Taxonomy" id="170540"/>
    <lineage>
        <taxon>Bacteria</taxon>
        <taxon>Pseudomonadati</taxon>
        <taxon>Pseudomonadota</taxon>
        <taxon>Gammaproteobacteria</taxon>
        <taxon>Pseudomonadales</taxon>
        <taxon>Pseudomonadaceae</taxon>
        <taxon>Pseudomonas</taxon>
    </lineage>
</organism>
<dbReference type="AlphaFoldDB" id="A0A2A3MI76"/>
<gene>
    <name evidence="20" type="primary">murB</name>
    <name evidence="22" type="ORF">CNQ84_09635</name>
</gene>
<dbReference type="PANTHER" id="PTHR21071">
    <property type="entry name" value="UDP-N-ACETYLENOLPYRUVOYLGLUCOSAMINE REDUCTASE"/>
    <property type="match status" value="1"/>
</dbReference>
<keyword evidence="13 20" id="KW-0133">Cell shape</keyword>
<accession>A0A2A3MI76</accession>
<keyword evidence="12 20" id="KW-0521">NADP</keyword>
<comment type="pathway">
    <text evidence="4 20">Cell wall biogenesis; peptidoglycan biosynthesis.</text>
</comment>
<protein>
    <recommendedName>
        <fullName evidence="7 20">UDP-N-acetylenolpyruvoylglucosamine reductase</fullName>
        <ecNumber evidence="6 20">1.3.1.98</ecNumber>
    </recommendedName>
    <alternativeName>
        <fullName evidence="18 20">UDP-N-acetylmuramate dehydrogenase</fullName>
    </alternativeName>
</protein>
<feature type="domain" description="FAD-binding PCMH-type" evidence="21">
    <location>
        <begin position="15"/>
        <end position="187"/>
    </location>
</feature>
<keyword evidence="14 20" id="KW-0573">Peptidoglycan synthesis</keyword>
<dbReference type="RefSeq" id="WP_096004664.1">
    <property type="nucleotide sequence ID" value="NZ_NTMR01000011.1"/>
</dbReference>
<dbReference type="InterPro" id="IPR006094">
    <property type="entry name" value="Oxid_FAD_bind_N"/>
</dbReference>
<dbReference type="SUPFAM" id="SSF56176">
    <property type="entry name" value="FAD-binding/transporter-associated domain-like"/>
    <property type="match status" value="1"/>
</dbReference>
<keyword evidence="11 20" id="KW-0274">FAD</keyword>
<evidence type="ECO:0000256" key="10">
    <source>
        <dbReference type="ARBA" id="ARBA00022630"/>
    </source>
</evidence>
<dbReference type="InterPro" id="IPR016167">
    <property type="entry name" value="FAD-bd_PCMH_sub1"/>
</dbReference>
<evidence type="ECO:0000256" key="4">
    <source>
        <dbReference type="ARBA" id="ARBA00004752"/>
    </source>
</evidence>
<dbReference type="PANTHER" id="PTHR21071:SF4">
    <property type="entry name" value="UDP-N-ACETYLENOLPYRUVOYLGLUCOSAMINE REDUCTASE"/>
    <property type="match status" value="1"/>
</dbReference>
<dbReference type="Gene3D" id="3.30.465.10">
    <property type="match status" value="1"/>
</dbReference>
<evidence type="ECO:0000256" key="5">
    <source>
        <dbReference type="ARBA" id="ARBA00010485"/>
    </source>
</evidence>
<dbReference type="InterPro" id="IPR011601">
    <property type="entry name" value="MurB_C"/>
</dbReference>
<dbReference type="Proteomes" id="UP000242313">
    <property type="component" value="Unassembled WGS sequence"/>
</dbReference>
<dbReference type="NCBIfam" id="NF000755">
    <property type="entry name" value="PRK00046.1"/>
    <property type="match status" value="1"/>
</dbReference>
<sequence length="340" mass="37129">MRMQEGADLKPFNSMALSAPAEHLLEVANDRELREALALAQRNGWPLTLMGGGSNLILAGAVSGLVVRMVSRGRRVLSRDTEQIVIEAESGENWHQLVCWSLDLGLSGLENLALIPGTVGAAPVQNIGAYGVELCDCFDSLQALDRETGELCWFDREQCSFAYRDSRFKRETGRYVILRVRLRLWRRARLRVGYAPLAAAWAATGLSEPDARVVAALVVRIRQSKLPDPQILPNAGSFFKNPVVSVGQARQLLERYPSMPQFTQADGTVKLAAAWLIDQAGWKGFRDGAAGVHSEQALVLVNHGGATGAQILELAARIRADVLARYGVELEQEPPVIGLP</sequence>
<evidence type="ECO:0000256" key="12">
    <source>
        <dbReference type="ARBA" id="ARBA00022857"/>
    </source>
</evidence>
<dbReference type="InterPro" id="IPR016166">
    <property type="entry name" value="FAD-bd_PCMH"/>
</dbReference>
<reference evidence="22 23" key="1">
    <citation type="submission" date="2017-09" db="EMBL/GenBank/DDBJ databases">
        <title>Pseudomonas abyssi sp. nov. isolated from Abyssopelagic Water.</title>
        <authorList>
            <person name="Wei Y."/>
        </authorList>
    </citation>
    <scope>NUCLEOTIDE SEQUENCE [LARGE SCALE GENOMIC DNA]</scope>
    <source>
        <strain evidence="22 23">MT5</strain>
    </source>
</reference>
<evidence type="ECO:0000256" key="2">
    <source>
        <dbReference type="ARBA" id="ARBA00003921"/>
    </source>
</evidence>
<evidence type="ECO:0000256" key="11">
    <source>
        <dbReference type="ARBA" id="ARBA00022827"/>
    </source>
</evidence>
<dbReference type="Pfam" id="PF02873">
    <property type="entry name" value="MurB_C"/>
    <property type="match status" value="1"/>
</dbReference>
<dbReference type="HAMAP" id="MF_00037">
    <property type="entry name" value="MurB"/>
    <property type="match status" value="1"/>
</dbReference>
<dbReference type="GO" id="GO:0071555">
    <property type="term" value="P:cell wall organization"/>
    <property type="evidence" value="ECO:0007669"/>
    <property type="project" value="UniProtKB-KW"/>
</dbReference>
<dbReference type="GO" id="GO:0051301">
    <property type="term" value="P:cell division"/>
    <property type="evidence" value="ECO:0007669"/>
    <property type="project" value="UniProtKB-KW"/>
</dbReference>
<evidence type="ECO:0000256" key="20">
    <source>
        <dbReference type="HAMAP-Rule" id="MF_00037"/>
    </source>
</evidence>
<dbReference type="Gene3D" id="3.90.78.10">
    <property type="entry name" value="UDP-N-acetylenolpyruvoylglucosamine reductase, C-terminal domain"/>
    <property type="match status" value="1"/>
</dbReference>
<evidence type="ECO:0000256" key="15">
    <source>
        <dbReference type="ARBA" id="ARBA00023002"/>
    </source>
</evidence>
<dbReference type="NCBIfam" id="TIGR00179">
    <property type="entry name" value="murB"/>
    <property type="match status" value="1"/>
</dbReference>
<feature type="active site" evidence="20">
    <location>
        <position position="333"/>
    </location>
</feature>
<keyword evidence="10 20" id="KW-0285">Flavoprotein</keyword>
<dbReference type="PROSITE" id="PS51387">
    <property type="entry name" value="FAD_PCMH"/>
    <property type="match status" value="1"/>
</dbReference>
<keyword evidence="9 20" id="KW-0132">Cell division</keyword>
<dbReference type="GO" id="GO:0005829">
    <property type="term" value="C:cytosol"/>
    <property type="evidence" value="ECO:0007669"/>
    <property type="project" value="TreeGrafter"/>
</dbReference>
<comment type="caution">
    <text evidence="22">The sequence shown here is derived from an EMBL/GenBank/DDBJ whole genome shotgun (WGS) entry which is preliminary data.</text>
</comment>
<dbReference type="GO" id="GO:0071949">
    <property type="term" value="F:FAD binding"/>
    <property type="evidence" value="ECO:0007669"/>
    <property type="project" value="InterPro"/>
</dbReference>
<evidence type="ECO:0000259" key="21">
    <source>
        <dbReference type="PROSITE" id="PS51387"/>
    </source>
</evidence>
<comment type="similarity">
    <text evidence="5 20">Belongs to the MurB family.</text>
</comment>
<keyword evidence="15 20" id="KW-0560">Oxidoreductase</keyword>
<name>A0A2A3MI76_9PSED</name>
<dbReference type="GO" id="GO:0009252">
    <property type="term" value="P:peptidoglycan biosynthetic process"/>
    <property type="evidence" value="ECO:0007669"/>
    <property type="project" value="UniProtKB-UniRule"/>
</dbReference>
<dbReference type="InterPro" id="IPR036635">
    <property type="entry name" value="MurB_C_sf"/>
</dbReference>
<comment type="catalytic activity">
    <reaction evidence="19 20">
        <text>UDP-N-acetyl-alpha-D-muramate + NADP(+) = UDP-N-acetyl-3-O-(1-carboxyvinyl)-alpha-D-glucosamine + NADPH + H(+)</text>
        <dbReference type="Rhea" id="RHEA:12248"/>
        <dbReference type="ChEBI" id="CHEBI:15378"/>
        <dbReference type="ChEBI" id="CHEBI:57783"/>
        <dbReference type="ChEBI" id="CHEBI:58349"/>
        <dbReference type="ChEBI" id="CHEBI:68483"/>
        <dbReference type="ChEBI" id="CHEBI:70757"/>
        <dbReference type="EC" id="1.3.1.98"/>
    </reaction>
</comment>
<feature type="active site" description="Proton donor" evidence="20">
    <location>
        <position position="237"/>
    </location>
</feature>
<dbReference type="InterPro" id="IPR016169">
    <property type="entry name" value="FAD-bd_PCMH_sub2"/>
</dbReference>
<evidence type="ECO:0000256" key="14">
    <source>
        <dbReference type="ARBA" id="ARBA00022984"/>
    </source>
</evidence>
<evidence type="ECO:0000256" key="6">
    <source>
        <dbReference type="ARBA" id="ARBA00012518"/>
    </source>
</evidence>
<dbReference type="InterPro" id="IPR036318">
    <property type="entry name" value="FAD-bd_PCMH-like_sf"/>
</dbReference>
<comment type="function">
    <text evidence="2 20">Cell wall formation.</text>
</comment>
<evidence type="ECO:0000256" key="17">
    <source>
        <dbReference type="ARBA" id="ARBA00023316"/>
    </source>
</evidence>
<dbReference type="GO" id="GO:0008360">
    <property type="term" value="P:regulation of cell shape"/>
    <property type="evidence" value="ECO:0007669"/>
    <property type="project" value="UniProtKB-KW"/>
</dbReference>
<dbReference type="UniPathway" id="UPA00219"/>
<evidence type="ECO:0000256" key="19">
    <source>
        <dbReference type="ARBA" id="ARBA00048914"/>
    </source>
</evidence>
<dbReference type="GO" id="GO:0008762">
    <property type="term" value="F:UDP-N-acetylmuramate dehydrogenase activity"/>
    <property type="evidence" value="ECO:0007669"/>
    <property type="project" value="UniProtKB-UniRule"/>
</dbReference>
<keyword evidence="17 20" id="KW-0961">Cell wall biogenesis/degradation</keyword>
<keyword evidence="16 20" id="KW-0131">Cell cycle</keyword>
<feature type="active site" evidence="20">
    <location>
        <position position="164"/>
    </location>
</feature>
<evidence type="ECO:0000256" key="9">
    <source>
        <dbReference type="ARBA" id="ARBA00022618"/>
    </source>
</evidence>
<comment type="subcellular location">
    <subcellularLocation>
        <location evidence="3 20">Cytoplasm</location>
    </subcellularLocation>
</comment>
<proteinExistence type="inferred from homology"/>
<comment type="cofactor">
    <cofactor evidence="1 20">
        <name>FAD</name>
        <dbReference type="ChEBI" id="CHEBI:57692"/>
    </cofactor>
</comment>
<dbReference type="NCBIfam" id="NF010478">
    <property type="entry name" value="PRK13903.1"/>
    <property type="match status" value="1"/>
</dbReference>
<dbReference type="EMBL" id="NTMR01000011">
    <property type="protein sequence ID" value="PBK04365.1"/>
    <property type="molecule type" value="Genomic_DNA"/>
</dbReference>
<evidence type="ECO:0000256" key="1">
    <source>
        <dbReference type="ARBA" id="ARBA00001974"/>
    </source>
</evidence>
<evidence type="ECO:0000313" key="23">
    <source>
        <dbReference type="Proteomes" id="UP000242313"/>
    </source>
</evidence>
<keyword evidence="8 20" id="KW-0963">Cytoplasm</keyword>
<keyword evidence="23" id="KW-1185">Reference proteome</keyword>
<evidence type="ECO:0000256" key="8">
    <source>
        <dbReference type="ARBA" id="ARBA00022490"/>
    </source>
</evidence>